<accession>A0B8A2</accession>
<dbReference type="RefSeq" id="WP_011696319.1">
    <property type="nucleotide sequence ID" value="NC_008553.1"/>
</dbReference>
<dbReference type="PANTHER" id="PTHR38597:SF1">
    <property type="entry name" value="BLL3834 PROTEIN"/>
    <property type="match status" value="1"/>
</dbReference>
<evidence type="ECO:0000313" key="1">
    <source>
        <dbReference type="EMBL" id="ABK14926.1"/>
    </source>
</evidence>
<dbReference type="EMBL" id="CP000477">
    <property type="protein sequence ID" value="ABK14926.1"/>
    <property type="molecule type" value="Genomic_DNA"/>
</dbReference>
<gene>
    <name evidence="1" type="ordered locus">Mthe_1144</name>
</gene>
<dbReference type="InterPro" id="IPR008482">
    <property type="entry name" value="DUF763"/>
</dbReference>
<protein>
    <recommendedName>
        <fullName evidence="3">DUF763 domain-containing protein</fullName>
    </recommendedName>
</protein>
<name>A0B8A2_METTP</name>
<evidence type="ECO:0008006" key="3">
    <source>
        <dbReference type="Google" id="ProtNLM"/>
    </source>
</evidence>
<dbReference type="AlphaFoldDB" id="A0B8A2"/>
<keyword evidence="2" id="KW-1185">Reference proteome</keyword>
<sequence>MKDTPGIMAQTGTADLPLHDGRAPPWLFSRMRLLAGEIARVIIYEYGEQELLRRISDPFWFQAFSCVLGFDWHSSGTTTTTTGALRASLRPEDGVVVAGGKGATSLKTPVEIMRYGEIFSLSERKIEDLIRASRLSAKVDNALVQDGYRLYHHAFILTSNGEWAVVQQGMNERYARRYHWLSDKLYSMIEEPHAAICAQRLESRVMDLTSKESRENRQATLDLVRDGPSHIKKYTAQRSLEDFSPALRMPARHEILPVDIGRDGLRILQAAYELQPSTYEELVMLRGMGPKRVRALTLIAELIFGAPPSWRDPARYSFAHGGKDGYPYPVDRENYDRSIEHLREALQEAKLGDKEKYEAMKRLSGFVRHTR</sequence>
<dbReference type="STRING" id="349307.Mthe_1144"/>
<proteinExistence type="predicted"/>
<dbReference type="GeneID" id="4462947"/>
<reference evidence="1 2" key="1">
    <citation type="submission" date="2006-10" db="EMBL/GenBank/DDBJ databases">
        <title>Complete sequence of Methanosaeta thermophila PT.</title>
        <authorList>
            <consortium name="US DOE Joint Genome Institute"/>
            <person name="Copeland A."/>
            <person name="Lucas S."/>
            <person name="Lapidus A."/>
            <person name="Barry K."/>
            <person name="Detter J.C."/>
            <person name="Glavina del Rio T."/>
            <person name="Hammon N."/>
            <person name="Israni S."/>
            <person name="Pitluck S."/>
            <person name="Chain P."/>
            <person name="Malfatti S."/>
            <person name="Shin M."/>
            <person name="Vergez L."/>
            <person name="Schmutz J."/>
            <person name="Larimer F."/>
            <person name="Land M."/>
            <person name="Hauser L."/>
            <person name="Kyrpides N."/>
            <person name="Kim E."/>
            <person name="Smith K.S."/>
            <person name="Ingram-Smith C."/>
            <person name="Richardson P."/>
        </authorList>
    </citation>
    <scope>NUCLEOTIDE SEQUENCE [LARGE SCALE GENOMIC DNA]</scope>
    <source>
        <strain evidence="2">DSM 6194 / JCM 14653 / NBRC 101360 / PT</strain>
    </source>
</reference>
<dbReference type="OrthoDB" id="9948at2157"/>
<dbReference type="HOGENOM" id="CLU_061722_0_0_2"/>
<organism evidence="1 2">
    <name type="scientific">Methanothrix thermoacetophila (strain DSM 6194 / JCM 14653 / NBRC 101360 / PT)</name>
    <name type="common">Methanosaeta thermophila</name>
    <dbReference type="NCBI Taxonomy" id="349307"/>
    <lineage>
        <taxon>Archaea</taxon>
        <taxon>Methanobacteriati</taxon>
        <taxon>Methanobacteriota</taxon>
        <taxon>Stenosarchaea group</taxon>
        <taxon>Methanomicrobia</taxon>
        <taxon>Methanotrichales</taxon>
        <taxon>Methanotrichaceae</taxon>
        <taxon>Methanothrix</taxon>
    </lineage>
</organism>
<evidence type="ECO:0000313" key="2">
    <source>
        <dbReference type="Proteomes" id="UP000000674"/>
    </source>
</evidence>
<dbReference type="KEGG" id="mtp:Mthe_1144"/>
<dbReference type="PANTHER" id="PTHR38597">
    <property type="entry name" value="BLL3834 PROTEIN"/>
    <property type="match status" value="1"/>
</dbReference>
<dbReference type="Proteomes" id="UP000000674">
    <property type="component" value="Chromosome"/>
</dbReference>
<dbReference type="Pfam" id="PF05559">
    <property type="entry name" value="DUF763"/>
    <property type="match status" value="1"/>
</dbReference>